<dbReference type="PANTHER" id="PTHR42951">
    <property type="entry name" value="METALLO-BETA-LACTAMASE DOMAIN-CONTAINING"/>
    <property type="match status" value="1"/>
</dbReference>
<dbReference type="SMART" id="SM00849">
    <property type="entry name" value="Lactamase_B"/>
    <property type="match status" value="1"/>
</dbReference>
<proteinExistence type="predicted"/>
<keyword evidence="4" id="KW-1185">Reference proteome</keyword>
<evidence type="ECO:0000256" key="1">
    <source>
        <dbReference type="SAM" id="MobiDB-lite"/>
    </source>
</evidence>
<reference evidence="3 4" key="1">
    <citation type="submission" date="2022-06" db="EMBL/GenBank/DDBJ databases">
        <title>Actinoplanes abujensis sp. nov., isolated from Nigerian arid soil.</title>
        <authorList>
            <person name="Ding P."/>
        </authorList>
    </citation>
    <scope>NUCLEOTIDE SEQUENCE [LARGE SCALE GENOMIC DNA]</scope>
    <source>
        <strain evidence="4">TRM88002</strain>
    </source>
</reference>
<accession>A0ABT0YGZ9</accession>
<feature type="domain" description="Metallo-beta-lactamase" evidence="2">
    <location>
        <begin position="71"/>
        <end position="236"/>
    </location>
</feature>
<dbReference type="Gene3D" id="3.60.15.10">
    <property type="entry name" value="Ribonuclease Z/Hydroxyacylglutathione hydrolase-like"/>
    <property type="match status" value="1"/>
</dbReference>
<feature type="compositionally biased region" description="Low complexity" evidence="1">
    <location>
        <begin position="30"/>
        <end position="59"/>
    </location>
</feature>
<dbReference type="PROSITE" id="PS51257">
    <property type="entry name" value="PROKAR_LIPOPROTEIN"/>
    <property type="match status" value="1"/>
</dbReference>
<dbReference type="InterPro" id="IPR001279">
    <property type="entry name" value="Metallo-B-lactamas"/>
</dbReference>
<evidence type="ECO:0000259" key="2">
    <source>
        <dbReference type="SMART" id="SM00849"/>
    </source>
</evidence>
<dbReference type="PANTHER" id="PTHR42951:SF17">
    <property type="entry name" value="METALLO-BETA-LACTAMASE DOMAIN-CONTAINING PROTEIN"/>
    <property type="match status" value="1"/>
</dbReference>
<dbReference type="Proteomes" id="UP001523216">
    <property type="component" value="Unassembled WGS sequence"/>
</dbReference>
<dbReference type="InterPro" id="IPR050855">
    <property type="entry name" value="NDM-1-like"/>
</dbReference>
<dbReference type="SUPFAM" id="SSF56281">
    <property type="entry name" value="Metallo-hydrolase/oxidoreductase"/>
    <property type="match status" value="1"/>
</dbReference>
<evidence type="ECO:0000313" key="3">
    <source>
        <dbReference type="EMBL" id="MCM4084499.1"/>
    </source>
</evidence>
<dbReference type="InterPro" id="IPR036866">
    <property type="entry name" value="RibonucZ/Hydroxyglut_hydro"/>
</dbReference>
<gene>
    <name evidence="3" type="ORF">LXN57_43895</name>
</gene>
<comment type="caution">
    <text evidence="3">The sequence shown here is derived from an EMBL/GenBank/DDBJ whole genome shotgun (WGS) entry which is preliminary data.</text>
</comment>
<organism evidence="3 4">
    <name type="scientific">Paractinoplanes hotanensis</name>
    <dbReference type="NCBI Taxonomy" id="2906497"/>
    <lineage>
        <taxon>Bacteria</taxon>
        <taxon>Bacillati</taxon>
        <taxon>Actinomycetota</taxon>
        <taxon>Actinomycetes</taxon>
        <taxon>Micromonosporales</taxon>
        <taxon>Micromonosporaceae</taxon>
        <taxon>Paractinoplanes</taxon>
    </lineage>
</organism>
<feature type="region of interest" description="Disordered" evidence="1">
    <location>
        <begin position="29"/>
        <end position="59"/>
    </location>
</feature>
<evidence type="ECO:0000313" key="4">
    <source>
        <dbReference type="Proteomes" id="UP001523216"/>
    </source>
</evidence>
<dbReference type="RefSeq" id="WP_251804249.1">
    <property type="nucleotide sequence ID" value="NZ_JAMQOL010000078.1"/>
</dbReference>
<dbReference type="CDD" id="cd07721">
    <property type="entry name" value="yflN-like_MBL-fold"/>
    <property type="match status" value="1"/>
</dbReference>
<protein>
    <submittedName>
        <fullName evidence="3">MBL fold metallo-hydrolase</fullName>
    </submittedName>
</protein>
<sequence length="255" mass="25114">MGDARFSRRLLFTAGSGVLGVAVLSACSDSSSPSGGTTNSPAGGTTTAPPSGAAPSGSAGPGAWKRVDLSFVSAYLLIRGSEAAIVDLGVPGSGDAIGKGLTAAGSGFSAVRHVVLTHKHDDHAGGLGDVQPQATGATFYTGEADVSSIQSAQPLTPLKDGDEVFGLQVIGTPGHTAGHIAIFDPSTGTLVTGDALRTTTDGLVGPDPQYSEDMTTAAASIKKLAALDVRTILPGHGAPISSNAAAALKRLAATG</sequence>
<dbReference type="EMBL" id="JAMQOL010000078">
    <property type="protein sequence ID" value="MCM4084499.1"/>
    <property type="molecule type" value="Genomic_DNA"/>
</dbReference>
<dbReference type="Pfam" id="PF00753">
    <property type="entry name" value="Lactamase_B"/>
    <property type="match status" value="1"/>
</dbReference>
<name>A0ABT0YGZ9_9ACTN</name>